<evidence type="ECO:0008006" key="8">
    <source>
        <dbReference type="Google" id="ProtNLM"/>
    </source>
</evidence>
<feature type="compositionally biased region" description="Basic and acidic residues" evidence="3">
    <location>
        <begin position="412"/>
        <end position="424"/>
    </location>
</feature>
<feature type="compositionally biased region" description="Polar residues" evidence="3">
    <location>
        <begin position="256"/>
        <end position="265"/>
    </location>
</feature>
<dbReference type="InterPro" id="IPR000061">
    <property type="entry name" value="Surp"/>
</dbReference>
<evidence type="ECO:0000259" key="4">
    <source>
        <dbReference type="PROSITE" id="PS50103"/>
    </source>
</evidence>
<dbReference type="PANTHER" id="PTHR36886:SF7">
    <property type="entry name" value="EXPRESSED PROTEIN"/>
    <property type="match status" value="1"/>
</dbReference>
<feature type="compositionally biased region" description="Basic and acidic residues" evidence="3">
    <location>
        <begin position="310"/>
        <end position="319"/>
    </location>
</feature>
<dbReference type="Proteomes" id="UP000230069">
    <property type="component" value="Unassembled WGS sequence"/>
</dbReference>
<keyword evidence="2" id="KW-0479">Metal-binding</keyword>
<keyword evidence="1" id="KW-0507">mRNA processing</keyword>
<feature type="region of interest" description="Disordered" evidence="3">
    <location>
        <begin position="412"/>
        <end position="439"/>
    </location>
</feature>
<evidence type="ECO:0000259" key="5">
    <source>
        <dbReference type="PROSITE" id="PS50128"/>
    </source>
</evidence>
<keyword evidence="7" id="KW-1185">Reference proteome</keyword>
<dbReference type="EMBL" id="KZ305019">
    <property type="protein sequence ID" value="PIA63142.1"/>
    <property type="molecule type" value="Genomic_DNA"/>
</dbReference>
<feature type="domain" description="C3H1-type" evidence="4">
    <location>
        <begin position="532"/>
        <end position="559"/>
    </location>
</feature>
<gene>
    <name evidence="6" type="ORF">AQUCO_00200873v1</name>
</gene>
<protein>
    <recommendedName>
        <fullName evidence="8">C3H1-type domain-containing protein</fullName>
    </recommendedName>
</protein>
<feature type="region of interest" description="Disordered" evidence="3">
    <location>
        <begin position="868"/>
        <end position="919"/>
    </location>
</feature>
<feature type="region of interest" description="Disordered" evidence="3">
    <location>
        <begin position="240"/>
        <end position="281"/>
    </location>
</feature>
<organism evidence="6 7">
    <name type="scientific">Aquilegia coerulea</name>
    <name type="common">Rocky mountain columbine</name>
    <dbReference type="NCBI Taxonomy" id="218851"/>
    <lineage>
        <taxon>Eukaryota</taxon>
        <taxon>Viridiplantae</taxon>
        <taxon>Streptophyta</taxon>
        <taxon>Embryophyta</taxon>
        <taxon>Tracheophyta</taxon>
        <taxon>Spermatophyta</taxon>
        <taxon>Magnoliopsida</taxon>
        <taxon>Ranunculales</taxon>
        <taxon>Ranunculaceae</taxon>
        <taxon>Thalictroideae</taxon>
        <taxon>Aquilegia</taxon>
    </lineage>
</organism>
<dbReference type="InterPro" id="IPR035967">
    <property type="entry name" value="SWAP/Surp_sf"/>
</dbReference>
<feature type="compositionally biased region" description="Basic and acidic residues" evidence="3">
    <location>
        <begin position="908"/>
        <end position="919"/>
    </location>
</feature>
<feature type="zinc finger region" description="C3H1-type" evidence="2">
    <location>
        <begin position="532"/>
        <end position="559"/>
    </location>
</feature>
<feature type="region of interest" description="Disordered" evidence="3">
    <location>
        <begin position="1211"/>
        <end position="1230"/>
    </location>
</feature>
<evidence type="ECO:0000313" key="6">
    <source>
        <dbReference type="EMBL" id="PIA63142.1"/>
    </source>
</evidence>
<dbReference type="PROSITE" id="PS50128">
    <property type="entry name" value="SURP"/>
    <property type="match status" value="1"/>
</dbReference>
<dbReference type="GO" id="GO:0008270">
    <property type="term" value="F:zinc ion binding"/>
    <property type="evidence" value="ECO:0007669"/>
    <property type="project" value="UniProtKB-KW"/>
</dbReference>
<accession>A0A2G5F580</accession>
<feature type="compositionally biased region" description="Basic and acidic residues" evidence="3">
    <location>
        <begin position="578"/>
        <end position="588"/>
    </location>
</feature>
<feature type="region of interest" description="Disordered" evidence="3">
    <location>
        <begin position="455"/>
        <end position="531"/>
    </location>
</feature>
<dbReference type="GO" id="GO:0003723">
    <property type="term" value="F:RNA binding"/>
    <property type="evidence" value="ECO:0007669"/>
    <property type="project" value="InterPro"/>
</dbReference>
<dbReference type="EMBL" id="KZ305019">
    <property type="protein sequence ID" value="PIA63141.1"/>
    <property type="molecule type" value="Genomic_DNA"/>
</dbReference>
<dbReference type="Gene3D" id="1.10.10.790">
    <property type="entry name" value="Surp module"/>
    <property type="match status" value="1"/>
</dbReference>
<evidence type="ECO:0000256" key="1">
    <source>
        <dbReference type="ARBA" id="ARBA00022664"/>
    </source>
</evidence>
<name>A0A2G5F580_AQUCA</name>
<feature type="compositionally biased region" description="Basic residues" evidence="3">
    <location>
        <begin position="463"/>
        <end position="509"/>
    </location>
</feature>
<evidence type="ECO:0000313" key="7">
    <source>
        <dbReference type="Proteomes" id="UP000230069"/>
    </source>
</evidence>
<dbReference type="InterPro" id="IPR000571">
    <property type="entry name" value="Znf_CCCH"/>
</dbReference>
<feature type="region of interest" description="Disordered" evidence="3">
    <location>
        <begin position="559"/>
        <end position="588"/>
    </location>
</feature>
<reference evidence="6 7" key="1">
    <citation type="submission" date="2017-09" db="EMBL/GenBank/DDBJ databases">
        <title>WGS assembly of Aquilegia coerulea Goldsmith.</title>
        <authorList>
            <person name="Hodges S."/>
            <person name="Kramer E."/>
            <person name="Nordborg M."/>
            <person name="Tomkins J."/>
            <person name="Borevitz J."/>
            <person name="Derieg N."/>
            <person name="Yan J."/>
            <person name="Mihaltcheva S."/>
            <person name="Hayes R.D."/>
            <person name="Rokhsar D."/>
        </authorList>
    </citation>
    <scope>NUCLEOTIDE SEQUENCE [LARGE SCALE GENOMIC DNA]</scope>
    <source>
        <strain evidence="7">cv. Goldsmith</strain>
    </source>
</reference>
<feature type="region of interest" description="Disordered" evidence="3">
    <location>
        <begin position="655"/>
        <end position="699"/>
    </location>
</feature>
<dbReference type="PROSITE" id="PS50103">
    <property type="entry name" value="ZF_C3H1"/>
    <property type="match status" value="1"/>
</dbReference>
<feature type="compositionally biased region" description="Basic and acidic residues" evidence="3">
    <location>
        <begin position="519"/>
        <end position="531"/>
    </location>
</feature>
<dbReference type="Pfam" id="PF01805">
    <property type="entry name" value="Surp"/>
    <property type="match status" value="1"/>
</dbReference>
<sequence length="1335" mass="147944">MPLNASSSMPHNLEHANTSDDLPACGDYLTVHGGTSRDMSTVEDRLSSETQSPSVLPPCKPAAKEVVRQIEVLCQYIVKNGPAFEVAARRKEHGNPKFSFLFGGEPGSEAAIAYDYFQWMKRKCLMESKLRNWSEQSDSSFRPSEAESSRYLNRFTNEEASHSPGNSDMDMEDDTAQLNKDQGIGASVELPKEFISMYNLKEQQLENQFLTDKSTARNASSIIESTYDITLSAKNNKEYDHISSQSSAEASEGNLDASTQNSTELVDNLTPPKASPAAAYKDKLDPVGKIGSPFRLIQDYASDDSGEADDGARFEDVSPERVSPSNTVGNTNLHEDEGTNLEMNTHSLSCSISGKRSTSLTASSLLCRANMPNIGTETTKVVEAIHVASGSLDVSAKNNELRNDNRECRHDLVHRDSLRGDGDTSGKFQRGGEKQGSAALKVDEFGRIVREGVNDSDSDVEHYKRRRYRRGRSRSPLDRRRRRSRSPRRRYEKRNRSRSWSPRKRRSMSKSRSPSAFRDTGEVSGEKMKRDRDQRLECFDFSKGRCYRGTSCRFLHRGSGTSDATRRYRGRQQQHVEAPQDLRKSEDNIEQAKNERVTMEEDITKTKMPWSVTSVEIGESATTVVANIDPSDVQEAIEQVIEVRQVQKVLESQTIQDNENSKLPEESNDPFVAAQPPAESETRDISGRTPSSEPSLEETAVCHVSQANVSNGKVSETSASAFHGEQSLHAHTATSLPFLHESFASQHPAAKQFHPPYYSAGNYQFQHSQLPPPTLVSAQVSQPPRDYNLPPVATNVYSQSAAVENRPPYQASLNDPYSQSSAPSKLAWTSLPPPPSYVHGSTFTAVSQIQGFHPMQFQQCSIPLMRPYQHGVPSHSQSNESRPPTFPPTGEFQGPALSTEGTQNQPFEDPKVLKDDRFSHPSVLDGSRFSRGPSQVSSMHSQHQLPEEHHVPLQVHDASPNFQTLPNQRFTSFMAHDMHTEAVPFSNESTVKQLHTFADGSSHRAKEDFGTPAANYSFTQQQHQPSFGMQWSGASNFPSHLSSAENIGPSIRRYPMSLDDGKPSHLSVPGGSNISTHFNPFVSTFDNVPDSSKYNSNFKQDSLINPINRYDSLARIQASPSDSNRSNVQSLRKSGDPYDPLFDSVEPSLKVSRIFGNVEGGNLTNDVLRKSVAAQSSNSLTGSKEQIEAIVAERTSSPENDEFGETAIDTEVGAMESGSPDNPTDIEGKAMGDVEIDQVQSKGKSKKSKDSRSMKLFKVALADFVKDLLKPSWRQGNMSKEAFKTIVKKTVDKVAGAMKNHQIPKGHVKINQYVESSQRKLTKLVMGYVDKYVKA</sequence>
<dbReference type="GO" id="GO:0006397">
    <property type="term" value="P:mRNA processing"/>
    <property type="evidence" value="ECO:0007669"/>
    <property type="project" value="UniProtKB-KW"/>
</dbReference>
<feature type="region of interest" description="Disordered" evidence="3">
    <location>
        <begin position="1116"/>
        <end position="1139"/>
    </location>
</feature>
<proteinExistence type="predicted"/>
<feature type="compositionally biased region" description="Polar residues" evidence="3">
    <location>
        <begin position="323"/>
        <end position="332"/>
    </location>
</feature>
<evidence type="ECO:0000256" key="2">
    <source>
        <dbReference type="PROSITE-ProRule" id="PRU00723"/>
    </source>
</evidence>
<dbReference type="PANTHER" id="PTHR36886">
    <property type="entry name" value="PROTEIN FRIGIDA-ESSENTIAL 1"/>
    <property type="match status" value="1"/>
</dbReference>
<feature type="compositionally biased region" description="Polar residues" evidence="3">
    <location>
        <begin position="1118"/>
        <end position="1132"/>
    </location>
</feature>
<dbReference type="SUPFAM" id="SSF109905">
    <property type="entry name" value="Surp module (SWAP domain)"/>
    <property type="match status" value="1"/>
</dbReference>
<keyword evidence="2" id="KW-0863">Zinc-finger</keyword>
<feature type="region of interest" description="Disordered" evidence="3">
    <location>
        <begin position="301"/>
        <end position="338"/>
    </location>
</feature>
<dbReference type="InterPro" id="IPR052650">
    <property type="entry name" value="Zinc_finger_CCCH"/>
</dbReference>
<feature type="domain" description="SURP motif" evidence="5">
    <location>
        <begin position="69"/>
        <end position="114"/>
    </location>
</feature>
<evidence type="ECO:0000256" key="3">
    <source>
        <dbReference type="SAM" id="MobiDB-lite"/>
    </source>
</evidence>
<keyword evidence="2" id="KW-0862">Zinc</keyword>
<dbReference type="OrthoDB" id="21470at2759"/>
<dbReference type="STRING" id="218851.A0A2G5F580"/>